<gene>
    <name evidence="2" type="ORF">J7405_12930</name>
</gene>
<comment type="caution">
    <text evidence="2">The sequence shown here is derived from an EMBL/GenBank/DDBJ whole genome shotgun (WGS) entry which is preliminary data.</text>
</comment>
<evidence type="ECO:0000313" key="3">
    <source>
        <dbReference type="Proteomes" id="UP000668572"/>
    </source>
</evidence>
<feature type="region of interest" description="Disordered" evidence="1">
    <location>
        <begin position="14"/>
        <end position="38"/>
    </location>
</feature>
<feature type="region of interest" description="Disordered" evidence="1">
    <location>
        <begin position="65"/>
        <end position="103"/>
    </location>
</feature>
<organism evidence="2 3">
    <name type="scientific">Xanthomonas manihotis</name>
    <dbReference type="NCBI Taxonomy" id="43353"/>
    <lineage>
        <taxon>Bacteria</taxon>
        <taxon>Pseudomonadati</taxon>
        <taxon>Pseudomonadota</taxon>
        <taxon>Gammaproteobacteria</taxon>
        <taxon>Lysobacterales</taxon>
        <taxon>Lysobacteraceae</taxon>
        <taxon>Xanthomonas</taxon>
    </lineage>
</organism>
<protein>
    <submittedName>
        <fullName evidence="2">Uncharacterized protein</fullName>
    </submittedName>
</protein>
<proteinExistence type="predicted"/>
<accession>A0A8I1XLJ6</accession>
<dbReference type="AlphaFoldDB" id="A0A8I1XLJ6"/>
<evidence type="ECO:0000313" key="2">
    <source>
        <dbReference type="EMBL" id="MBO9760432.1"/>
    </source>
</evidence>
<dbReference type="RefSeq" id="WP_017157394.1">
    <property type="nucleotide sequence ID" value="NZ_CP083575.1"/>
</dbReference>
<name>A0A8I1XLJ6_XANMN</name>
<feature type="compositionally biased region" description="Basic residues" evidence="1">
    <location>
        <begin position="70"/>
        <end position="86"/>
    </location>
</feature>
<reference evidence="2" key="1">
    <citation type="submission" date="2021-03" db="EMBL/GenBank/DDBJ databases">
        <title>Molecular characterization of Xanthomonas species pathogenic on Araceae and the development of a triplex TaqMan assay for detection of X. phaseoli pv. dieffenbachiae.</title>
        <authorList>
            <person name="Van Der Wolf J."/>
            <person name="Krijger M."/>
            <person name="Mendes O."/>
            <person name="Brankovics B."/>
            <person name="Bonants P."/>
            <person name="Meekes E."/>
        </authorList>
    </citation>
    <scope>NUCLEOTIDE SEQUENCE</scope>
    <source>
        <strain evidence="2">NBC1264</strain>
    </source>
</reference>
<dbReference type="Proteomes" id="UP000668572">
    <property type="component" value="Unassembled WGS sequence"/>
</dbReference>
<evidence type="ECO:0000256" key="1">
    <source>
        <dbReference type="SAM" id="MobiDB-lite"/>
    </source>
</evidence>
<sequence>MPGNLTQACIFERGPVGHPRTDRQITQRRIGPDGTGNAQRAVPRVLAAHLHRSQVARLRLRSLRAGAGQRAKHGQRVQHAAARGHGHRAERQKRPGAARPGRE</sequence>
<dbReference type="EMBL" id="JAGHXW010000038">
    <property type="protein sequence ID" value="MBO9760432.1"/>
    <property type="molecule type" value="Genomic_DNA"/>
</dbReference>